<gene>
    <name evidence="1" type="ORF">STRLI_006904</name>
</gene>
<evidence type="ECO:0000313" key="1">
    <source>
        <dbReference type="EMBL" id="WAU00631.1"/>
    </source>
</evidence>
<name>A0ABY7IP11_STRNI</name>
<keyword evidence="2" id="KW-1185">Reference proteome</keyword>
<accession>A0ABY7IP11</accession>
<dbReference type="RefSeq" id="WP_268251417.1">
    <property type="nucleotide sequence ID" value="NZ_BLIP01000003.1"/>
</dbReference>
<evidence type="ECO:0000313" key="2">
    <source>
        <dbReference type="Proteomes" id="UP001210609"/>
    </source>
</evidence>
<organism evidence="1 2">
    <name type="scientific">Streptomyces nigrescens</name>
    <dbReference type="NCBI Taxonomy" id="1920"/>
    <lineage>
        <taxon>Bacteria</taxon>
        <taxon>Bacillati</taxon>
        <taxon>Actinomycetota</taxon>
        <taxon>Actinomycetes</taxon>
        <taxon>Kitasatosporales</taxon>
        <taxon>Streptomycetaceae</taxon>
        <taxon>Streptomyces</taxon>
    </lineage>
</organism>
<proteinExistence type="predicted"/>
<sequence>MSSYSVDARGDATVEQAAAALGLNEDAARKLMARLGRWSPYP</sequence>
<dbReference type="Proteomes" id="UP001210609">
    <property type="component" value="Chromosome"/>
</dbReference>
<reference evidence="1 2" key="1">
    <citation type="submission" date="2022-12" db="EMBL/GenBank/DDBJ databases">
        <authorList>
            <person name="Ruckert C."/>
            <person name="Busche T."/>
            <person name="Kalinowski J."/>
            <person name="Wittmann C."/>
        </authorList>
    </citation>
    <scope>NUCLEOTIDE SEQUENCE [LARGE SCALE GENOMIC DNA]</scope>
    <source>
        <strain evidence="1 2">DSM 40555</strain>
    </source>
</reference>
<dbReference type="EMBL" id="CP114202">
    <property type="protein sequence ID" value="WAU00631.1"/>
    <property type="molecule type" value="Genomic_DNA"/>
</dbReference>
<protein>
    <submittedName>
        <fullName evidence="1">Uncharacterized protein</fullName>
    </submittedName>
</protein>